<accession>A0A1T5MFI3</accession>
<dbReference type="AlphaFoldDB" id="A0A1T5MFI3"/>
<dbReference type="Pfam" id="PF08722">
    <property type="entry name" value="Tn7_TnsA-like_N"/>
    <property type="match status" value="1"/>
</dbReference>
<protein>
    <submittedName>
        <fullName evidence="3">Type III restriction enzyme, res subunit</fullName>
    </submittedName>
</protein>
<dbReference type="EMBL" id="FUZT01000015">
    <property type="protein sequence ID" value="SKC86977.1"/>
    <property type="molecule type" value="Genomic_DNA"/>
</dbReference>
<organism evidence="3 4">
    <name type="scientific">Maledivibacter halophilus</name>
    <dbReference type="NCBI Taxonomy" id="36842"/>
    <lineage>
        <taxon>Bacteria</taxon>
        <taxon>Bacillati</taxon>
        <taxon>Bacillota</taxon>
        <taxon>Clostridia</taxon>
        <taxon>Peptostreptococcales</taxon>
        <taxon>Caminicellaceae</taxon>
        <taxon>Maledivibacter</taxon>
    </lineage>
</organism>
<dbReference type="GO" id="GO:0003677">
    <property type="term" value="F:DNA binding"/>
    <property type="evidence" value="ECO:0007669"/>
    <property type="project" value="InterPro"/>
</dbReference>
<evidence type="ECO:0000259" key="2">
    <source>
        <dbReference type="Pfam" id="PF08722"/>
    </source>
</evidence>
<keyword evidence="4" id="KW-1185">Reference proteome</keyword>
<sequence>MANELMFSFFEALWFFYDSNRGKIRRNYKGISKKFLDYNNKEINTDAFLRKPQFEALEVYIFMKEFMDNKQIYQIFDDWLNKKEPFSQASYYTNDRDQVSMFDLQAQKDETRKLFKLMKKNSEIYPNYIFALTMGLGKTLLMATCIFYEFLLANKYPKDERFCHNAIVFAPDKTVLESLKEILDFDKTKVIPKEYASVLDANIKFHFLDDTDITLNTLDNSDFNVIISNTQKIILKKKHKKETPMDKLLKLNESQKYGTSPLGEMMGELYDFDEIENEGEMLLNQRFEKLTRLRQLGIYVDEAHHMFGKDLEKALMKNSQKTSLRTTINELGKSLDARGTQVVACYNYTGTPYVKNIVLPEVVYAYSLREAIGNEYLKTVGIKGYENVKNEEFLRSAIKEFWETYGENRYEGLLPKMAIFGSKIEEVADDIRPTVEKILSELGIPQSKILVNVGDTTITKSDDIRHFNNLDKPGTEGADKQFILLVNKGREGWNCRSLFSVALFRSPKSKVFVLQATMRCLRKITDEQQHASVFLSKENMDVLETELEQNFRLSINDINNQSNTKKKVEVEVRPVPPPRKLKLKRVKHKYSVIEKKDVGEIDFQLEELDYNKYLTYIHEKRNLSDSISTKSIEANEVKLKRKYSKILLVSEIARYMNISSIRIDRLLTNSIDSIDQIIQKVNDFNELVYDHLIPTLFNHLYSVEYNIITEDVQVILLKSPEKEDHYRYKVEPNLLVSYQDSDAIKYKNKSFHADNYCFDSKPEKELFWQYIKSDKVKEIYFTGMFTSSQNGFYIQYADPQTNTLRNYYPDFIAKLDDGSYEIIEVKGDNKIDDEVVIAKKRAADEIAAESNMIYKMYPSSEIMKGYVI</sequence>
<dbReference type="Pfam" id="PF04851">
    <property type="entry name" value="ResIII"/>
    <property type="match status" value="1"/>
</dbReference>
<dbReference type="Proteomes" id="UP000190285">
    <property type="component" value="Unassembled WGS sequence"/>
</dbReference>
<reference evidence="4" key="1">
    <citation type="submission" date="2017-02" db="EMBL/GenBank/DDBJ databases">
        <authorList>
            <person name="Varghese N."/>
            <person name="Submissions S."/>
        </authorList>
    </citation>
    <scope>NUCLEOTIDE SEQUENCE [LARGE SCALE GENOMIC DNA]</scope>
    <source>
        <strain evidence="4">M1</strain>
    </source>
</reference>
<evidence type="ECO:0000313" key="3">
    <source>
        <dbReference type="EMBL" id="SKC86977.1"/>
    </source>
</evidence>
<feature type="domain" description="Helicase/UvrB N-terminal" evidence="1">
    <location>
        <begin position="106"/>
        <end position="324"/>
    </location>
</feature>
<name>A0A1T5MFI3_9FIRM</name>
<dbReference type="RefSeq" id="WP_079495024.1">
    <property type="nucleotide sequence ID" value="NZ_FUZT01000015.1"/>
</dbReference>
<dbReference type="Gene3D" id="3.40.50.300">
    <property type="entry name" value="P-loop containing nucleotide triphosphate hydrolases"/>
    <property type="match status" value="2"/>
</dbReference>
<proteinExistence type="predicted"/>
<dbReference type="GO" id="GO:0005524">
    <property type="term" value="F:ATP binding"/>
    <property type="evidence" value="ECO:0007669"/>
    <property type="project" value="InterPro"/>
</dbReference>
<evidence type="ECO:0000259" key="1">
    <source>
        <dbReference type="Pfam" id="PF04851"/>
    </source>
</evidence>
<dbReference type="InterPro" id="IPR014833">
    <property type="entry name" value="TnsA_N"/>
</dbReference>
<dbReference type="InterPro" id="IPR006935">
    <property type="entry name" value="Helicase/UvrB_N"/>
</dbReference>
<gene>
    <name evidence="3" type="ORF">SAMN02194393_04608</name>
</gene>
<evidence type="ECO:0000313" key="4">
    <source>
        <dbReference type="Proteomes" id="UP000190285"/>
    </source>
</evidence>
<dbReference type="OrthoDB" id="9804145at2"/>
<dbReference type="GO" id="GO:0016787">
    <property type="term" value="F:hydrolase activity"/>
    <property type="evidence" value="ECO:0007669"/>
    <property type="project" value="InterPro"/>
</dbReference>
<dbReference type="SUPFAM" id="SSF52540">
    <property type="entry name" value="P-loop containing nucleoside triphosphate hydrolases"/>
    <property type="match status" value="1"/>
</dbReference>
<dbReference type="STRING" id="36842.SAMN02194393_04608"/>
<dbReference type="InterPro" id="IPR027417">
    <property type="entry name" value="P-loop_NTPase"/>
</dbReference>
<feature type="domain" description="TnsA endonuclease N-terminal" evidence="2">
    <location>
        <begin position="787"/>
        <end position="856"/>
    </location>
</feature>